<evidence type="ECO:0000256" key="5">
    <source>
        <dbReference type="SAM" id="MobiDB-lite"/>
    </source>
</evidence>
<dbReference type="PANTHER" id="PTHR34187:SF1">
    <property type="entry name" value="DUF202 DOMAIN-CONTAINING PROTEIN"/>
    <property type="match status" value="1"/>
</dbReference>
<dbReference type="GO" id="GO:0012505">
    <property type="term" value="C:endomembrane system"/>
    <property type="evidence" value="ECO:0007669"/>
    <property type="project" value="UniProtKB-SubCell"/>
</dbReference>
<gene>
    <name evidence="8" type="ORF">SETTUDRAFT_109666</name>
</gene>
<evidence type="ECO:0000259" key="7">
    <source>
        <dbReference type="Pfam" id="PF02656"/>
    </source>
</evidence>
<dbReference type="HOGENOM" id="CLU_053359_1_3_1"/>
<dbReference type="RefSeq" id="XP_008026015.1">
    <property type="nucleotide sequence ID" value="XM_008027824.1"/>
</dbReference>
<feature type="domain" description="DUF202" evidence="7">
    <location>
        <begin position="140"/>
        <end position="215"/>
    </location>
</feature>
<dbReference type="OrthoDB" id="199599at2759"/>
<dbReference type="Proteomes" id="UP000016935">
    <property type="component" value="Unassembled WGS sequence"/>
</dbReference>
<feature type="compositionally biased region" description="Basic and acidic residues" evidence="5">
    <location>
        <begin position="32"/>
        <end position="59"/>
    </location>
</feature>
<name>R0JZT2_EXST2</name>
<evidence type="ECO:0000256" key="4">
    <source>
        <dbReference type="ARBA" id="ARBA00023136"/>
    </source>
</evidence>
<proteinExistence type="predicted"/>
<feature type="transmembrane region" description="Helical" evidence="6">
    <location>
        <begin position="149"/>
        <end position="171"/>
    </location>
</feature>
<evidence type="ECO:0000256" key="6">
    <source>
        <dbReference type="SAM" id="Phobius"/>
    </source>
</evidence>
<comment type="subcellular location">
    <subcellularLocation>
        <location evidence="1">Endomembrane system</location>
        <topology evidence="1">Multi-pass membrane protein</topology>
    </subcellularLocation>
</comment>
<feature type="region of interest" description="Disordered" evidence="5">
    <location>
        <begin position="24"/>
        <end position="111"/>
    </location>
</feature>
<dbReference type="STRING" id="671987.R0JZT2"/>
<organism evidence="8 9">
    <name type="scientific">Exserohilum turcicum (strain 28A)</name>
    <name type="common">Northern leaf blight fungus</name>
    <name type="synonym">Setosphaeria turcica</name>
    <dbReference type="NCBI Taxonomy" id="671987"/>
    <lineage>
        <taxon>Eukaryota</taxon>
        <taxon>Fungi</taxon>
        <taxon>Dikarya</taxon>
        <taxon>Ascomycota</taxon>
        <taxon>Pezizomycotina</taxon>
        <taxon>Dothideomycetes</taxon>
        <taxon>Pleosporomycetidae</taxon>
        <taxon>Pleosporales</taxon>
        <taxon>Pleosporineae</taxon>
        <taxon>Pleosporaceae</taxon>
        <taxon>Exserohilum</taxon>
    </lineage>
</organism>
<feature type="transmembrane region" description="Helical" evidence="6">
    <location>
        <begin position="191"/>
        <end position="210"/>
    </location>
</feature>
<sequence length="258" mass="28420">MSDPTSSRAPPLPPLNLPSAALHIHSSTRSQLHPDSEDAVRFERQRFAKELEPVRRNNKDTTPSEAHAPPSFASLRSRGASANSVRSTSRDDLRRYASTQADVDDDTEHGDTPRSKRFYDALVTFWTTQISLSIDEGAQRDHLALERTFLGYLRTSLLLVMTGIIIAQLFIVQHSPTPKPFGFHRIGRPLSATFICLAIVVLIIGALRFWRLQRALVGGKALAGGWEVSAIMGLVTCLLLGTFGLILGVDIEKTYFGG</sequence>
<reference evidence="8 9" key="2">
    <citation type="journal article" date="2013" name="PLoS Genet.">
        <title>Comparative genome structure, secondary metabolite, and effector coding capacity across Cochliobolus pathogens.</title>
        <authorList>
            <person name="Condon B.J."/>
            <person name="Leng Y."/>
            <person name="Wu D."/>
            <person name="Bushley K.E."/>
            <person name="Ohm R.A."/>
            <person name="Otillar R."/>
            <person name="Martin J."/>
            <person name="Schackwitz W."/>
            <person name="Grimwood J."/>
            <person name="MohdZainudin N."/>
            <person name="Xue C."/>
            <person name="Wang R."/>
            <person name="Manning V.A."/>
            <person name="Dhillon B."/>
            <person name="Tu Z.J."/>
            <person name="Steffenson B.J."/>
            <person name="Salamov A."/>
            <person name="Sun H."/>
            <person name="Lowry S."/>
            <person name="LaButti K."/>
            <person name="Han J."/>
            <person name="Copeland A."/>
            <person name="Lindquist E."/>
            <person name="Barry K."/>
            <person name="Schmutz J."/>
            <person name="Baker S.E."/>
            <person name="Ciuffetti L.M."/>
            <person name="Grigoriev I.V."/>
            <person name="Zhong S."/>
            <person name="Turgeon B.G."/>
        </authorList>
    </citation>
    <scope>NUCLEOTIDE SEQUENCE [LARGE SCALE GENOMIC DNA]</scope>
    <source>
        <strain evidence="9">28A</strain>
    </source>
</reference>
<dbReference type="PANTHER" id="PTHR34187">
    <property type="entry name" value="FGR18P"/>
    <property type="match status" value="1"/>
</dbReference>
<evidence type="ECO:0000256" key="1">
    <source>
        <dbReference type="ARBA" id="ARBA00004127"/>
    </source>
</evidence>
<feature type="transmembrane region" description="Helical" evidence="6">
    <location>
        <begin position="230"/>
        <end position="249"/>
    </location>
</feature>
<dbReference type="EMBL" id="KB908593">
    <property type="protein sequence ID" value="EOA86403.1"/>
    <property type="molecule type" value="Genomic_DNA"/>
</dbReference>
<dbReference type="GeneID" id="19395377"/>
<dbReference type="Pfam" id="PF02656">
    <property type="entry name" value="DUF202"/>
    <property type="match status" value="1"/>
</dbReference>
<keyword evidence="3 6" id="KW-1133">Transmembrane helix</keyword>
<protein>
    <recommendedName>
        <fullName evidence="7">DUF202 domain-containing protein</fullName>
    </recommendedName>
</protein>
<dbReference type="InterPro" id="IPR052053">
    <property type="entry name" value="IM_YidH-like"/>
</dbReference>
<evidence type="ECO:0000313" key="9">
    <source>
        <dbReference type="Proteomes" id="UP000016935"/>
    </source>
</evidence>
<accession>R0JZT2</accession>
<keyword evidence="2 6" id="KW-0812">Transmembrane</keyword>
<dbReference type="InterPro" id="IPR003807">
    <property type="entry name" value="DUF202"/>
</dbReference>
<evidence type="ECO:0000256" key="2">
    <source>
        <dbReference type="ARBA" id="ARBA00022692"/>
    </source>
</evidence>
<evidence type="ECO:0000313" key="8">
    <source>
        <dbReference type="EMBL" id="EOA86403.1"/>
    </source>
</evidence>
<evidence type="ECO:0000256" key="3">
    <source>
        <dbReference type="ARBA" id="ARBA00022989"/>
    </source>
</evidence>
<keyword evidence="4 6" id="KW-0472">Membrane</keyword>
<dbReference type="eggNOG" id="ENOG502SQUP">
    <property type="taxonomic scope" value="Eukaryota"/>
</dbReference>
<keyword evidence="9" id="KW-1185">Reference proteome</keyword>
<reference evidence="8 9" key="1">
    <citation type="journal article" date="2012" name="PLoS Pathog.">
        <title>Diverse lifestyles and strategies of plant pathogenesis encoded in the genomes of eighteen Dothideomycetes fungi.</title>
        <authorList>
            <person name="Ohm R.A."/>
            <person name="Feau N."/>
            <person name="Henrissat B."/>
            <person name="Schoch C.L."/>
            <person name="Horwitz B.A."/>
            <person name="Barry K.W."/>
            <person name="Condon B.J."/>
            <person name="Copeland A.C."/>
            <person name="Dhillon B."/>
            <person name="Glaser F."/>
            <person name="Hesse C.N."/>
            <person name="Kosti I."/>
            <person name="LaButti K."/>
            <person name="Lindquist E.A."/>
            <person name="Lucas S."/>
            <person name="Salamov A.A."/>
            <person name="Bradshaw R.E."/>
            <person name="Ciuffetti L."/>
            <person name="Hamelin R.C."/>
            <person name="Kema G.H.J."/>
            <person name="Lawrence C."/>
            <person name="Scott J.A."/>
            <person name="Spatafora J.W."/>
            <person name="Turgeon B.G."/>
            <person name="de Wit P.J.G.M."/>
            <person name="Zhong S."/>
            <person name="Goodwin S.B."/>
            <person name="Grigoriev I.V."/>
        </authorList>
    </citation>
    <scope>NUCLEOTIDE SEQUENCE [LARGE SCALE GENOMIC DNA]</scope>
    <source>
        <strain evidence="9">28A</strain>
    </source>
</reference>
<dbReference type="AlphaFoldDB" id="R0JZT2"/>